<organism evidence="2 3">
    <name type="scientific">Acidiferrimicrobium australe</name>
    <dbReference type="NCBI Taxonomy" id="2664430"/>
    <lineage>
        <taxon>Bacteria</taxon>
        <taxon>Bacillati</taxon>
        <taxon>Actinomycetota</taxon>
        <taxon>Acidimicrobiia</taxon>
        <taxon>Acidimicrobiales</taxon>
        <taxon>Acidimicrobiaceae</taxon>
        <taxon>Acidiferrimicrobium</taxon>
    </lineage>
</organism>
<feature type="region of interest" description="Disordered" evidence="1">
    <location>
        <begin position="1"/>
        <end position="66"/>
    </location>
</feature>
<keyword evidence="3" id="KW-1185">Reference proteome</keyword>
<dbReference type="Proteomes" id="UP000437736">
    <property type="component" value="Unassembled WGS sequence"/>
</dbReference>
<dbReference type="EMBL" id="WJHE01000947">
    <property type="protein sequence ID" value="MST34332.1"/>
    <property type="molecule type" value="Genomic_DNA"/>
</dbReference>
<feature type="compositionally biased region" description="Low complexity" evidence="1">
    <location>
        <begin position="34"/>
        <end position="48"/>
    </location>
</feature>
<evidence type="ECO:0000313" key="2">
    <source>
        <dbReference type="EMBL" id="MST34332.1"/>
    </source>
</evidence>
<gene>
    <name evidence="2" type="ORF">GHK86_16590</name>
</gene>
<protein>
    <submittedName>
        <fullName evidence="2">Exosporium protein</fullName>
    </submittedName>
</protein>
<comment type="caution">
    <text evidence="2">The sequence shown here is derived from an EMBL/GenBank/DDBJ whole genome shotgun (WGS) entry which is preliminary data.</text>
</comment>
<evidence type="ECO:0000256" key="1">
    <source>
        <dbReference type="SAM" id="MobiDB-lite"/>
    </source>
</evidence>
<evidence type="ECO:0000313" key="3">
    <source>
        <dbReference type="Proteomes" id="UP000437736"/>
    </source>
</evidence>
<accession>A0ABW9QYK3</accession>
<sequence>MQRGGEGDQVLPGAGRHARPGRVGAEPGERILEPAGPTGATGPTAGAGTTAGAGPAGPTGATGPTG</sequence>
<feature type="non-terminal residue" evidence="2">
    <location>
        <position position="66"/>
    </location>
</feature>
<proteinExistence type="predicted"/>
<name>A0ABW9QYK3_9ACTN</name>
<reference evidence="2 3" key="1">
    <citation type="submission" date="2019-11" db="EMBL/GenBank/DDBJ databases">
        <title>Acidiferrimicrobium australis gen. nov., sp. nov., an acidophilic and obligately heterotrophic, member of the Actinobacteria that catalyses dissimilatory oxido- reduction of iron isolated from metal-rich acidic water in Chile.</title>
        <authorList>
            <person name="Gonzalez D."/>
            <person name="Huber K."/>
            <person name="Hedrich S."/>
            <person name="Rojas-Villalobos C."/>
            <person name="Quatrini R."/>
            <person name="Dinamarca M.A."/>
            <person name="Schwarz A."/>
            <person name="Canales C."/>
            <person name="Nancucheo I."/>
        </authorList>
    </citation>
    <scope>NUCLEOTIDE SEQUENCE [LARGE SCALE GENOMIC DNA]</scope>
    <source>
        <strain evidence="2 3">USS-CCA1</strain>
    </source>
</reference>